<evidence type="ECO:0000256" key="1">
    <source>
        <dbReference type="SAM" id="MobiDB-lite"/>
    </source>
</evidence>
<gene>
    <name evidence="3" type="ORF">Ddye_008380</name>
</gene>
<protein>
    <recommendedName>
        <fullName evidence="2">At2g29880-like C-terminal domain-containing protein</fullName>
    </recommendedName>
</protein>
<accession>A0AAD9XAA0</accession>
<dbReference type="EMBL" id="JANJYI010000003">
    <property type="protein sequence ID" value="KAK2655328.1"/>
    <property type="molecule type" value="Genomic_DNA"/>
</dbReference>
<comment type="caution">
    <text evidence="3">The sequence shown here is derived from an EMBL/GenBank/DDBJ whole genome shotgun (WGS) entry which is preliminary data.</text>
</comment>
<name>A0AAD9XAA0_9ROSI</name>
<dbReference type="PANTHER" id="PTHR47864">
    <property type="entry name" value="TRANSMEMBRANE PROTEIN"/>
    <property type="match status" value="1"/>
</dbReference>
<dbReference type="InterPro" id="IPR056253">
    <property type="entry name" value="At2g29880-like_C"/>
</dbReference>
<reference evidence="3" key="1">
    <citation type="journal article" date="2023" name="Plant J.">
        <title>Genome sequences and population genomics provide insights into the demographic history, inbreeding, and mutation load of two 'living fossil' tree species of Dipteronia.</title>
        <authorList>
            <person name="Feng Y."/>
            <person name="Comes H.P."/>
            <person name="Chen J."/>
            <person name="Zhu S."/>
            <person name="Lu R."/>
            <person name="Zhang X."/>
            <person name="Li P."/>
            <person name="Qiu J."/>
            <person name="Olsen K.M."/>
            <person name="Qiu Y."/>
        </authorList>
    </citation>
    <scope>NUCLEOTIDE SEQUENCE</scope>
    <source>
        <strain evidence="3">KIB01</strain>
    </source>
</reference>
<feature type="domain" description="At2g29880-like C-terminal" evidence="2">
    <location>
        <begin position="157"/>
        <end position="198"/>
    </location>
</feature>
<feature type="region of interest" description="Disordered" evidence="1">
    <location>
        <begin position="88"/>
        <end position="128"/>
    </location>
</feature>
<evidence type="ECO:0000313" key="3">
    <source>
        <dbReference type="EMBL" id="KAK2655328.1"/>
    </source>
</evidence>
<keyword evidence="4" id="KW-1185">Reference proteome</keyword>
<feature type="compositionally biased region" description="Polar residues" evidence="1">
    <location>
        <begin position="88"/>
        <end position="100"/>
    </location>
</feature>
<feature type="compositionally biased region" description="Polar residues" evidence="1">
    <location>
        <begin position="118"/>
        <end position="128"/>
    </location>
</feature>
<dbReference type="Pfam" id="PF24769">
    <property type="entry name" value="At2g29880_C"/>
    <property type="match status" value="1"/>
</dbReference>
<evidence type="ECO:0000313" key="4">
    <source>
        <dbReference type="Proteomes" id="UP001280121"/>
    </source>
</evidence>
<evidence type="ECO:0000259" key="2">
    <source>
        <dbReference type="Pfam" id="PF24769"/>
    </source>
</evidence>
<dbReference type="AlphaFoldDB" id="A0AAD9XAA0"/>
<sequence>MEGLLKSHPTYKNYRTDTFADYEDMRTAIGNGTAIGRHSIGLGDDTDVRPFGVEENKDGSLDDLIYDLGIGTFVTDQQEPLYQFLYPRNSTSPLPSQPMSSEVPPATRKRNRTEYEGKSSSFETNNTQPDAIDKLTHTIDKLNHTIDSIATREHSSWDIIKEIPNLDNRAHFKSLNTREKKIESSKMTLEERSEWIFYELTE</sequence>
<dbReference type="InterPro" id="IPR055314">
    <property type="entry name" value="At2g29880-like"/>
</dbReference>
<dbReference type="PANTHER" id="PTHR47864:SF2">
    <property type="entry name" value="MYB_SANT-LIKE DNA-BINDING DOMAIN PROTEIN"/>
    <property type="match status" value="1"/>
</dbReference>
<proteinExistence type="predicted"/>
<dbReference type="Proteomes" id="UP001280121">
    <property type="component" value="Unassembled WGS sequence"/>
</dbReference>
<organism evidence="3 4">
    <name type="scientific">Dipteronia dyeriana</name>
    <dbReference type="NCBI Taxonomy" id="168575"/>
    <lineage>
        <taxon>Eukaryota</taxon>
        <taxon>Viridiplantae</taxon>
        <taxon>Streptophyta</taxon>
        <taxon>Embryophyta</taxon>
        <taxon>Tracheophyta</taxon>
        <taxon>Spermatophyta</taxon>
        <taxon>Magnoliopsida</taxon>
        <taxon>eudicotyledons</taxon>
        <taxon>Gunneridae</taxon>
        <taxon>Pentapetalae</taxon>
        <taxon>rosids</taxon>
        <taxon>malvids</taxon>
        <taxon>Sapindales</taxon>
        <taxon>Sapindaceae</taxon>
        <taxon>Hippocastanoideae</taxon>
        <taxon>Acereae</taxon>
        <taxon>Dipteronia</taxon>
    </lineage>
</organism>